<dbReference type="EMBL" id="MU158017">
    <property type="protein sequence ID" value="KAF9521604.1"/>
    <property type="molecule type" value="Genomic_DNA"/>
</dbReference>
<comment type="caution">
    <text evidence="1">The sequence shown here is derived from an EMBL/GenBank/DDBJ whole genome shotgun (WGS) entry which is preliminary data.</text>
</comment>
<reference evidence="1" key="1">
    <citation type="submission" date="2020-11" db="EMBL/GenBank/DDBJ databases">
        <authorList>
            <consortium name="DOE Joint Genome Institute"/>
            <person name="Ahrendt S."/>
            <person name="Riley R."/>
            <person name="Andreopoulos W."/>
            <person name="Labutti K."/>
            <person name="Pangilinan J."/>
            <person name="Ruiz-Duenas F.J."/>
            <person name="Barrasa J.M."/>
            <person name="Sanchez-Garcia M."/>
            <person name="Camarero S."/>
            <person name="Miyauchi S."/>
            <person name="Serrano A."/>
            <person name="Linde D."/>
            <person name="Babiker R."/>
            <person name="Drula E."/>
            <person name="Ayuso-Fernandez I."/>
            <person name="Pacheco R."/>
            <person name="Padilla G."/>
            <person name="Ferreira P."/>
            <person name="Barriuso J."/>
            <person name="Kellner H."/>
            <person name="Castanera R."/>
            <person name="Alfaro M."/>
            <person name="Ramirez L."/>
            <person name="Pisabarro A.G."/>
            <person name="Kuo A."/>
            <person name="Tritt A."/>
            <person name="Lipzen A."/>
            <person name="He G."/>
            <person name="Yan M."/>
            <person name="Ng V."/>
            <person name="Cullen D."/>
            <person name="Martin F."/>
            <person name="Rosso M.-N."/>
            <person name="Henrissat B."/>
            <person name="Hibbett D."/>
            <person name="Martinez A.T."/>
            <person name="Grigoriev I.V."/>
        </authorList>
    </citation>
    <scope>NUCLEOTIDE SEQUENCE</scope>
    <source>
        <strain evidence="1">CBS 506.95</strain>
    </source>
</reference>
<dbReference type="AlphaFoldDB" id="A0A9P6E317"/>
<name>A0A9P6E317_9AGAR</name>
<proteinExistence type="predicted"/>
<dbReference type="Proteomes" id="UP000807306">
    <property type="component" value="Unassembled WGS sequence"/>
</dbReference>
<dbReference type="SUPFAM" id="SSF52047">
    <property type="entry name" value="RNI-like"/>
    <property type="match status" value="1"/>
</dbReference>
<evidence type="ECO:0000313" key="2">
    <source>
        <dbReference type="Proteomes" id="UP000807306"/>
    </source>
</evidence>
<dbReference type="InterPro" id="IPR032675">
    <property type="entry name" value="LRR_dom_sf"/>
</dbReference>
<keyword evidence="2" id="KW-1185">Reference proteome</keyword>
<protein>
    <submittedName>
        <fullName evidence="1">Uncharacterized protein</fullName>
    </submittedName>
</protein>
<dbReference type="Gene3D" id="3.80.10.10">
    <property type="entry name" value="Ribonuclease Inhibitor"/>
    <property type="match status" value="1"/>
</dbReference>
<gene>
    <name evidence="1" type="ORF">CPB83DRAFT_900515</name>
</gene>
<organism evidence="1 2">
    <name type="scientific">Crepidotus variabilis</name>
    <dbReference type="NCBI Taxonomy" id="179855"/>
    <lineage>
        <taxon>Eukaryota</taxon>
        <taxon>Fungi</taxon>
        <taxon>Dikarya</taxon>
        <taxon>Basidiomycota</taxon>
        <taxon>Agaricomycotina</taxon>
        <taxon>Agaricomycetes</taxon>
        <taxon>Agaricomycetidae</taxon>
        <taxon>Agaricales</taxon>
        <taxon>Agaricineae</taxon>
        <taxon>Crepidotaceae</taxon>
        <taxon>Crepidotus</taxon>
    </lineage>
</organism>
<dbReference type="OrthoDB" id="2841072at2759"/>
<sequence length="549" mass="61314">MPPATAVVPSTAPFDGSVFWRHHECLTAVANDLSNPKDVLALALTCSNATPTGVMRLWSRFQHCLLPLIRTLPSRCLESKALMGHKVCQEPCPECRALMHRSFVPDAVTSSEWTRFAITTNYYEKLVLNMECGTMRFVFSKLVDFIAASPHLKASEIFCHLKSLHIVGLLETDTLARFLELVHPEKRCKQIKTIIFEDCCVGTAMALITNTEHLSDVEKLSITVNGHENEILLGKASVSMLGITFLDLSFYYNPDKSVFVVLPQLPRLETLSITIAFCDDEPDPGWDFKKCESTVLPSLRSLLVTSPFNEHVYGMALMYRMPVLTSARFECRAQATKPELYSRVLASLSSSTELRELAIVFRPDEDAFSMFTQDVPLEGITDEVLAPVARWPKLESMEFFPMIPFDDVTDSVLLLIAKACPRLKIFNLGGGSSLLRETPAATHASVEGFCRYARDLELLYFPHVLPFLSDTCSYDFPAHHQLATLGGMSKGPTLIYADIVTALFPSLEHVVIHGAVESHIAERLWDRTSPYFVLMGESTCYCEGMFMGV</sequence>
<evidence type="ECO:0000313" key="1">
    <source>
        <dbReference type="EMBL" id="KAF9521604.1"/>
    </source>
</evidence>
<accession>A0A9P6E317</accession>